<dbReference type="Pfam" id="PF03796">
    <property type="entry name" value="DnaB_C"/>
    <property type="match status" value="1"/>
</dbReference>
<keyword evidence="2" id="KW-0547">Nucleotide-binding</keyword>
<accession>A0A1V5T488</accession>
<dbReference type="GO" id="GO:0003678">
    <property type="term" value="F:DNA helicase activity"/>
    <property type="evidence" value="ECO:0007669"/>
    <property type="project" value="UniProtKB-EC"/>
</dbReference>
<dbReference type="InterPro" id="IPR027417">
    <property type="entry name" value="P-loop_NTPase"/>
</dbReference>
<evidence type="ECO:0000259" key="1">
    <source>
        <dbReference type="PROSITE" id="PS51199"/>
    </source>
</evidence>
<protein>
    <submittedName>
        <fullName evidence="2">Replicative DNA helicase</fullName>
        <ecNumber evidence="2">3.6.4.12</ecNumber>
    </submittedName>
</protein>
<dbReference type="PANTHER" id="PTHR30153">
    <property type="entry name" value="REPLICATIVE DNA HELICASE DNAB"/>
    <property type="match status" value="1"/>
</dbReference>
<keyword evidence="2" id="KW-0378">Hydrolase</keyword>
<feature type="domain" description="SF4 helicase" evidence="1">
    <location>
        <begin position="157"/>
        <end position="420"/>
    </location>
</feature>
<dbReference type="PANTHER" id="PTHR30153:SF2">
    <property type="entry name" value="REPLICATIVE DNA HELICASE"/>
    <property type="match status" value="1"/>
</dbReference>
<comment type="caution">
    <text evidence="2">The sequence shown here is derived from an EMBL/GenBank/DDBJ whole genome shotgun (WGS) entry which is preliminary data.</text>
</comment>
<organism evidence="2">
    <name type="scientific">Candidatus Atribacter allofermentans</name>
    <dbReference type="NCBI Taxonomy" id="1852833"/>
    <lineage>
        <taxon>Bacteria</taxon>
        <taxon>Pseudomonadati</taxon>
        <taxon>Atribacterota</taxon>
        <taxon>Atribacteria</taxon>
        <taxon>Atribacterales</taxon>
        <taxon>Atribacteraceae</taxon>
        <taxon>Atribacter</taxon>
    </lineage>
</organism>
<sequence length="420" mass="47561">MPDKFNLESEYYDPTLEKSLLAAIAKKPDLFYELIDLLDLEIIGNQENRNLYSQIETAAKDEKPMPRIDGEPTENPREAAEELINLYQKRLMAKVMENGMKQLGENRPAGEILTTTQEELNRVQQAILELKAGECFSLDQLFPNVLEEAKKKKEMKDQKKAIGLPTGIIKVDKLLGELQPGIHLLAAEPGAGKTTFALQVAIKAVETGYPALFISFEESLETLALKAVCQRLNLNGGNFILKNYREGKGNIEELERAQKEINLNKLFFLEGNSRLKVPTVKAKALQIIKKHRVEKILIVIDYLQRWSAIQTPEDENRREYRHIVGDLVSELRELANRLSSPVLIISSQNRLKQGEASLISFKESGDIEYSADTAIFLIHEDKKDGVESRAVLLDIKKNRFGDIGKVEMIFKPAKSIFKEK</sequence>
<dbReference type="Proteomes" id="UP000485569">
    <property type="component" value="Unassembled WGS sequence"/>
</dbReference>
<gene>
    <name evidence="2" type="primary">dnaC_1</name>
    <name evidence="2" type="ORF">BWY41_00062</name>
</gene>
<dbReference type="GO" id="GO:0016787">
    <property type="term" value="F:hydrolase activity"/>
    <property type="evidence" value="ECO:0007669"/>
    <property type="project" value="UniProtKB-KW"/>
</dbReference>
<dbReference type="AlphaFoldDB" id="A0A1V5T488"/>
<dbReference type="SUPFAM" id="SSF52540">
    <property type="entry name" value="P-loop containing nucleoside triphosphate hydrolases"/>
    <property type="match status" value="1"/>
</dbReference>
<evidence type="ECO:0000313" key="2">
    <source>
        <dbReference type="EMBL" id="OQA61579.1"/>
    </source>
</evidence>
<dbReference type="GO" id="GO:0005829">
    <property type="term" value="C:cytosol"/>
    <property type="evidence" value="ECO:0007669"/>
    <property type="project" value="TreeGrafter"/>
</dbReference>
<name>A0A1V5T488_9BACT</name>
<proteinExistence type="predicted"/>
<dbReference type="PROSITE" id="PS51199">
    <property type="entry name" value="SF4_HELICASE"/>
    <property type="match status" value="1"/>
</dbReference>
<dbReference type="GO" id="GO:0005524">
    <property type="term" value="F:ATP binding"/>
    <property type="evidence" value="ECO:0007669"/>
    <property type="project" value="InterPro"/>
</dbReference>
<keyword evidence="2" id="KW-0067">ATP-binding</keyword>
<dbReference type="GO" id="GO:0006260">
    <property type="term" value="P:DNA replication"/>
    <property type="evidence" value="ECO:0007669"/>
    <property type="project" value="InterPro"/>
</dbReference>
<dbReference type="EMBL" id="MWBQ01000016">
    <property type="protein sequence ID" value="OQA61579.1"/>
    <property type="molecule type" value="Genomic_DNA"/>
</dbReference>
<dbReference type="InterPro" id="IPR007694">
    <property type="entry name" value="DNA_helicase_DnaB-like_C"/>
</dbReference>
<reference evidence="2" key="1">
    <citation type="submission" date="2017-02" db="EMBL/GenBank/DDBJ databases">
        <title>Delving into the versatile metabolic prowess of the omnipresent phylum Bacteroidetes.</title>
        <authorList>
            <person name="Nobu M.K."/>
            <person name="Mei R."/>
            <person name="Narihiro T."/>
            <person name="Kuroda K."/>
            <person name="Liu W.-T."/>
        </authorList>
    </citation>
    <scope>NUCLEOTIDE SEQUENCE</scope>
    <source>
        <strain evidence="2">ADurb.Bin276</strain>
    </source>
</reference>
<keyword evidence="2" id="KW-0347">Helicase</keyword>
<dbReference type="Gene3D" id="3.40.50.300">
    <property type="entry name" value="P-loop containing nucleotide triphosphate hydrolases"/>
    <property type="match status" value="1"/>
</dbReference>
<dbReference type="EC" id="3.6.4.12" evidence="2"/>